<reference evidence="1" key="1">
    <citation type="submission" date="2014-12" db="EMBL/GenBank/DDBJ databases">
        <title>Insight into the proteome of Arion vulgaris.</title>
        <authorList>
            <person name="Aradska J."/>
            <person name="Bulat T."/>
            <person name="Smidak R."/>
            <person name="Sarate P."/>
            <person name="Gangsoo J."/>
            <person name="Sialana F."/>
            <person name="Bilban M."/>
            <person name="Lubec G."/>
        </authorList>
    </citation>
    <scope>NUCLEOTIDE SEQUENCE</scope>
    <source>
        <tissue evidence="1">Skin</tissue>
    </source>
</reference>
<dbReference type="EMBL" id="HACG01036209">
    <property type="protein sequence ID" value="CEK83074.1"/>
    <property type="molecule type" value="Transcribed_RNA"/>
</dbReference>
<name>A0A0B7APV1_9EUPU</name>
<evidence type="ECO:0000313" key="1">
    <source>
        <dbReference type="EMBL" id="CEK83074.1"/>
    </source>
</evidence>
<gene>
    <name evidence="1" type="primary">ORF135075</name>
</gene>
<proteinExistence type="predicted"/>
<organism evidence="1">
    <name type="scientific">Arion vulgaris</name>
    <dbReference type="NCBI Taxonomy" id="1028688"/>
    <lineage>
        <taxon>Eukaryota</taxon>
        <taxon>Metazoa</taxon>
        <taxon>Spiralia</taxon>
        <taxon>Lophotrochozoa</taxon>
        <taxon>Mollusca</taxon>
        <taxon>Gastropoda</taxon>
        <taxon>Heterobranchia</taxon>
        <taxon>Euthyneura</taxon>
        <taxon>Panpulmonata</taxon>
        <taxon>Eupulmonata</taxon>
        <taxon>Stylommatophora</taxon>
        <taxon>Helicina</taxon>
        <taxon>Arionoidea</taxon>
        <taxon>Arionidae</taxon>
        <taxon>Arion</taxon>
    </lineage>
</organism>
<accession>A0A0B7APV1</accession>
<protein>
    <submittedName>
        <fullName evidence="1">Uncharacterized protein</fullName>
    </submittedName>
</protein>
<sequence length="56" mass="6336">MCNIVSMTFSVDSQTLACTQKLSICVPVSQIEIFLERILYYPFVNLNKQGDIGHKV</sequence>
<dbReference type="AlphaFoldDB" id="A0A0B7APV1"/>